<evidence type="ECO:0000256" key="1">
    <source>
        <dbReference type="SAM" id="MobiDB-lite"/>
    </source>
</evidence>
<reference evidence="3" key="1">
    <citation type="submission" date="2019-08" db="EMBL/GenBank/DDBJ databases">
        <title>Limnoglobus roseus gen. nov., sp. nov., a novel freshwater planctomycete with a giant genome from the family Gemmataceae.</title>
        <authorList>
            <person name="Kulichevskaya I.S."/>
            <person name="Naumoff D.G."/>
            <person name="Miroshnikov K."/>
            <person name="Ivanova A."/>
            <person name="Philippov D.A."/>
            <person name="Hakobyan A."/>
            <person name="Rijpstra I.C."/>
            <person name="Sinninghe Damste J.S."/>
            <person name="Liesack W."/>
            <person name="Dedysh S.N."/>
        </authorList>
    </citation>
    <scope>NUCLEOTIDE SEQUENCE [LARGE SCALE GENOMIC DNA]</scope>
    <source>
        <strain evidence="3">PX52</strain>
    </source>
</reference>
<gene>
    <name evidence="2" type="ORF">PX52LOC_04495</name>
</gene>
<sequence>MRYAEFAIVGTLVFHVATSAGMGKHEKRPAGVSPRPEEVRCDATVPAKVDVTAAVPQQVEVHVPQVLHADSDADGGDCIGTTFSERTRVGWKSTSVRYGMGNLRPRLAAGPAAGRGAGIRPPNRFDCVRRVLRELGPNSPGPVTEFLTGQSRSVATENRSPAVGIRSARPRADLTPMPRSS</sequence>
<evidence type="ECO:0000313" key="2">
    <source>
        <dbReference type="EMBL" id="QEL17506.1"/>
    </source>
</evidence>
<protein>
    <submittedName>
        <fullName evidence="2">Uncharacterized protein</fullName>
    </submittedName>
</protein>
<feature type="compositionally biased region" description="Polar residues" evidence="1">
    <location>
        <begin position="147"/>
        <end position="159"/>
    </location>
</feature>
<feature type="region of interest" description="Disordered" evidence="1">
    <location>
        <begin position="138"/>
        <end position="181"/>
    </location>
</feature>
<organism evidence="2 3">
    <name type="scientific">Limnoglobus roseus</name>
    <dbReference type="NCBI Taxonomy" id="2598579"/>
    <lineage>
        <taxon>Bacteria</taxon>
        <taxon>Pseudomonadati</taxon>
        <taxon>Planctomycetota</taxon>
        <taxon>Planctomycetia</taxon>
        <taxon>Gemmatales</taxon>
        <taxon>Gemmataceae</taxon>
        <taxon>Limnoglobus</taxon>
    </lineage>
</organism>
<dbReference type="Proteomes" id="UP000324974">
    <property type="component" value="Chromosome"/>
</dbReference>
<dbReference type="KEGG" id="lrs:PX52LOC_04495"/>
<dbReference type="RefSeq" id="WP_149112105.1">
    <property type="nucleotide sequence ID" value="NZ_CP042425.1"/>
</dbReference>
<evidence type="ECO:0000313" key="3">
    <source>
        <dbReference type="Proteomes" id="UP000324974"/>
    </source>
</evidence>
<proteinExistence type="predicted"/>
<accession>A0A5C1AHN3</accession>
<dbReference type="AlphaFoldDB" id="A0A5C1AHN3"/>
<dbReference type="EMBL" id="CP042425">
    <property type="protein sequence ID" value="QEL17506.1"/>
    <property type="molecule type" value="Genomic_DNA"/>
</dbReference>
<keyword evidence="3" id="KW-1185">Reference proteome</keyword>
<name>A0A5C1AHN3_9BACT</name>